<evidence type="ECO:0000313" key="2">
    <source>
        <dbReference type="EMBL" id="MDU9006960.1"/>
    </source>
</evidence>
<comment type="caution">
    <text evidence="2">The sequence shown here is derived from an EMBL/GenBank/DDBJ whole genome shotgun (WGS) entry which is preliminary data.</text>
</comment>
<keyword evidence="3" id="KW-1185">Reference proteome</keyword>
<dbReference type="RefSeq" id="WP_316782413.1">
    <property type="nucleotide sequence ID" value="NZ_JASMWN010000038.1"/>
</dbReference>
<accession>A0ABU3VLB8</accession>
<keyword evidence="1" id="KW-0812">Transmembrane</keyword>
<feature type="transmembrane region" description="Helical" evidence="1">
    <location>
        <begin position="75"/>
        <end position="95"/>
    </location>
</feature>
<evidence type="ECO:0000313" key="3">
    <source>
        <dbReference type="Proteomes" id="UP001255416"/>
    </source>
</evidence>
<name>A0ABU3VLB8_9RHOB</name>
<sequence>MAYVYVLLLGGLLGASEVIGRYSGSPIRAVLLNWATAIYCLVNASISAFSYLLINQMDLISFPDTAQEAEFISKILVAGLGAAAVLRLGISFQVAGQTLNVSLMSIFDPILKSADSAIREKANSQNLKDSQRIMEGLGVSEAFDNLPEPCFRLGRISQEQAKILREEIDELKDSDQLDSVKAHSLGRILLQVVGASVLGELVKSVKAERTDH</sequence>
<keyword evidence="1" id="KW-1133">Transmembrane helix</keyword>
<reference evidence="3" key="1">
    <citation type="submission" date="2023-05" db="EMBL/GenBank/DDBJ databases">
        <title>Sedimentitalea sp. nov. JM2-8.</title>
        <authorList>
            <person name="Huang J."/>
        </authorList>
    </citation>
    <scope>NUCLEOTIDE SEQUENCE [LARGE SCALE GENOMIC DNA]</scope>
    <source>
        <strain evidence="3">KHS03</strain>
    </source>
</reference>
<gene>
    <name evidence="2" type="ORF">QO231_24350</name>
</gene>
<protein>
    <submittedName>
        <fullName evidence="2">Uncharacterized protein</fullName>
    </submittedName>
</protein>
<dbReference type="Proteomes" id="UP001255416">
    <property type="component" value="Unassembled WGS sequence"/>
</dbReference>
<organism evidence="2 3">
    <name type="scientific">Sedimentitalea todarodis</name>
    <dbReference type="NCBI Taxonomy" id="1631240"/>
    <lineage>
        <taxon>Bacteria</taxon>
        <taxon>Pseudomonadati</taxon>
        <taxon>Pseudomonadota</taxon>
        <taxon>Alphaproteobacteria</taxon>
        <taxon>Rhodobacterales</taxon>
        <taxon>Paracoccaceae</taxon>
        <taxon>Sedimentitalea</taxon>
    </lineage>
</organism>
<evidence type="ECO:0000256" key="1">
    <source>
        <dbReference type="SAM" id="Phobius"/>
    </source>
</evidence>
<feature type="transmembrane region" description="Helical" evidence="1">
    <location>
        <begin position="30"/>
        <end position="54"/>
    </location>
</feature>
<keyword evidence="1" id="KW-0472">Membrane</keyword>
<dbReference type="EMBL" id="JASMWN010000038">
    <property type="protein sequence ID" value="MDU9006960.1"/>
    <property type="molecule type" value="Genomic_DNA"/>
</dbReference>
<proteinExistence type="predicted"/>